<dbReference type="AlphaFoldDB" id="A0A545V3R8"/>
<comment type="caution">
    <text evidence="1">The sequence shown here is derived from an EMBL/GenBank/DDBJ whole genome shotgun (WGS) entry which is preliminary data.</text>
</comment>
<evidence type="ECO:0000313" key="1">
    <source>
        <dbReference type="EMBL" id="TQV96364.1"/>
    </source>
</evidence>
<protein>
    <submittedName>
        <fullName evidence="1">Uncharacterized protein</fullName>
    </submittedName>
</protein>
<organism evidence="1 2">
    <name type="scientific">Cordyceps javanica</name>
    <dbReference type="NCBI Taxonomy" id="43265"/>
    <lineage>
        <taxon>Eukaryota</taxon>
        <taxon>Fungi</taxon>
        <taxon>Dikarya</taxon>
        <taxon>Ascomycota</taxon>
        <taxon>Pezizomycotina</taxon>
        <taxon>Sordariomycetes</taxon>
        <taxon>Hypocreomycetidae</taxon>
        <taxon>Hypocreales</taxon>
        <taxon>Cordycipitaceae</taxon>
        <taxon>Cordyceps</taxon>
    </lineage>
</organism>
<keyword evidence="2" id="KW-1185">Reference proteome</keyword>
<gene>
    <name evidence="1" type="ORF">IF1G_04947</name>
</gene>
<name>A0A545V3R8_9HYPO</name>
<reference evidence="1 2" key="1">
    <citation type="journal article" date="2019" name="Appl. Microbiol. Biotechnol.">
        <title>Genome sequence of Isaria javanica and comparative genome analysis insights into family S53 peptidase evolution in fungal entomopathogens.</title>
        <authorList>
            <person name="Lin R."/>
            <person name="Zhang X."/>
            <person name="Xin B."/>
            <person name="Zou M."/>
            <person name="Gao Y."/>
            <person name="Qin F."/>
            <person name="Hu Q."/>
            <person name="Xie B."/>
            <person name="Cheng X."/>
        </authorList>
    </citation>
    <scope>NUCLEOTIDE SEQUENCE [LARGE SCALE GENOMIC DNA]</scope>
    <source>
        <strain evidence="1 2">IJ1G</strain>
    </source>
</reference>
<dbReference type="Proteomes" id="UP000315783">
    <property type="component" value="Unassembled WGS sequence"/>
</dbReference>
<sequence length="67" mass="7352">MYHRLSHTAYPGALVRQPAGKYLVLRAGTYPAPATPATPQLTQYSPPPSTMILDVPAAENHMDISRY</sequence>
<evidence type="ECO:0000313" key="2">
    <source>
        <dbReference type="Proteomes" id="UP000315783"/>
    </source>
</evidence>
<dbReference type="EMBL" id="SPUK01000006">
    <property type="protein sequence ID" value="TQV96364.1"/>
    <property type="molecule type" value="Genomic_DNA"/>
</dbReference>
<accession>A0A545V3R8</accession>
<proteinExistence type="predicted"/>